<dbReference type="GO" id="GO:0046872">
    <property type="term" value="F:metal ion binding"/>
    <property type="evidence" value="ECO:0007669"/>
    <property type="project" value="UniProtKB-KW"/>
</dbReference>
<keyword evidence="8" id="KW-0456">Lyase</keyword>
<evidence type="ECO:0000256" key="2">
    <source>
        <dbReference type="ARBA" id="ARBA00005061"/>
    </source>
</evidence>
<evidence type="ECO:0000256" key="1">
    <source>
        <dbReference type="ARBA" id="ARBA00001947"/>
    </source>
</evidence>
<dbReference type="AlphaFoldDB" id="A0A1Y0I7T8"/>
<accession>A0A1Y0I7T8</accession>
<evidence type="ECO:0000256" key="10">
    <source>
        <dbReference type="ARBA" id="ARBA00048807"/>
    </source>
</evidence>
<dbReference type="SUPFAM" id="SSF55620">
    <property type="entry name" value="Tetrahydrobiopterin biosynthesis enzymes-like"/>
    <property type="match status" value="2"/>
</dbReference>
<dbReference type="EC" id="4.1.2.50" evidence="4"/>
<evidence type="ECO:0000256" key="9">
    <source>
        <dbReference type="ARBA" id="ARBA00031449"/>
    </source>
</evidence>
<evidence type="ECO:0000256" key="8">
    <source>
        <dbReference type="ARBA" id="ARBA00023239"/>
    </source>
</evidence>
<reference evidence="11 12" key="1">
    <citation type="submission" date="2017-05" db="EMBL/GenBank/DDBJ databases">
        <title>Genomic insights into alkan degradation activity of Oleiphilus messinensis.</title>
        <authorList>
            <person name="Kozyavkin S.A."/>
            <person name="Slesarev A.I."/>
            <person name="Golyshin P.N."/>
            <person name="Korzhenkov A."/>
            <person name="Golyshina O.N."/>
            <person name="Toshchakov S.V."/>
        </authorList>
    </citation>
    <scope>NUCLEOTIDE SEQUENCE [LARGE SCALE GENOMIC DNA]</scope>
    <source>
        <strain evidence="11 12">ME102</strain>
    </source>
</reference>
<dbReference type="Gene3D" id="3.30.479.10">
    <property type="entry name" value="6-pyruvoyl tetrahydropterin synthase/QueD"/>
    <property type="match status" value="2"/>
</dbReference>
<keyword evidence="12" id="KW-1185">Reference proteome</keyword>
<dbReference type="InterPro" id="IPR038418">
    <property type="entry name" value="6-PTP_synth/QueD_sf"/>
</dbReference>
<dbReference type="RefSeq" id="WP_087464434.1">
    <property type="nucleotide sequence ID" value="NZ_CP021425.1"/>
</dbReference>
<dbReference type="Proteomes" id="UP000196027">
    <property type="component" value="Chromosome"/>
</dbReference>
<protein>
    <recommendedName>
        <fullName evidence="5">6-carboxy-5,6,7,8-tetrahydropterin synthase</fullName>
        <ecNumber evidence="4">4.1.2.50</ecNumber>
    </recommendedName>
    <alternativeName>
        <fullName evidence="9">Queuosine biosynthesis protein QueD</fullName>
    </alternativeName>
</protein>
<evidence type="ECO:0000256" key="7">
    <source>
        <dbReference type="ARBA" id="ARBA00022833"/>
    </source>
</evidence>
<dbReference type="PANTHER" id="PTHR12589:SF7">
    <property type="entry name" value="6-PYRUVOYL TETRAHYDROBIOPTERIN SYNTHASE"/>
    <property type="match status" value="1"/>
</dbReference>
<comment type="pathway">
    <text evidence="2">Purine metabolism; 7-cyano-7-deazaguanine biosynthesis.</text>
</comment>
<dbReference type="EMBL" id="CP021425">
    <property type="protein sequence ID" value="ARU56259.1"/>
    <property type="molecule type" value="Genomic_DNA"/>
</dbReference>
<gene>
    <name evidence="11" type="ORF">OLMES_2192</name>
</gene>
<sequence>MNRLFVNNLTVIDFSFLDPIRGIVGESWIVDVELEGELDEQGMVFDFGHVKKQLKNLIDDEVDHKLAIPAQLEGVLIERSENRIDVGYQNSTGEKWLHRSPASAVLLIEEKEITPESVSTFLIDLFDQVLPDNVDGVSITIRPEEINGAYYHYSHGLKKHLGNCQRIAHGHRSRIEIYLNQQRQKVLETEWATKLQDSYVATLEDLSGQNEQTEISLGRQTGQNITFNYVAQQGQFELTLPARQVYIIDTDSTVEWIACHIAENLQETFPNDDIQVRAYEGVGKGSIAER</sequence>
<dbReference type="OrthoDB" id="5820615at2"/>
<comment type="similarity">
    <text evidence="3">Belongs to the PTPS family. QueD subfamily.</text>
</comment>
<proteinExistence type="inferred from homology"/>
<evidence type="ECO:0000256" key="5">
    <source>
        <dbReference type="ARBA" id="ARBA00018141"/>
    </source>
</evidence>
<evidence type="ECO:0000256" key="4">
    <source>
        <dbReference type="ARBA" id="ARBA00012982"/>
    </source>
</evidence>
<comment type="catalytic activity">
    <reaction evidence="10">
        <text>7,8-dihydroneopterin 3'-triphosphate + H2O = 6-carboxy-5,6,7,8-tetrahydropterin + triphosphate + acetaldehyde + 2 H(+)</text>
        <dbReference type="Rhea" id="RHEA:27966"/>
        <dbReference type="ChEBI" id="CHEBI:15343"/>
        <dbReference type="ChEBI" id="CHEBI:15377"/>
        <dbReference type="ChEBI" id="CHEBI:15378"/>
        <dbReference type="ChEBI" id="CHEBI:18036"/>
        <dbReference type="ChEBI" id="CHEBI:58462"/>
        <dbReference type="ChEBI" id="CHEBI:61032"/>
        <dbReference type="EC" id="4.1.2.50"/>
    </reaction>
</comment>
<name>A0A1Y0I7T8_9GAMM</name>
<keyword evidence="7" id="KW-0862">Zinc</keyword>
<dbReference type="InterPro" id="IPR007115">
    <property type="entry name" value="6-PTP_synth/QueD"/>
</dbReference>
<dbReference type="KEGG" id="ome:OLMES_2192"/>
<evidence type="ECO:0000256" key="3">
    <source>
        <dbReference type="ARBA" id="ARBA00008900"/>
    </source>
</evidence>
<evidence type="ECO:0000313" key="12">
    <source>
        <dbReference type="Proteomes" id="UP000196027"/>
    </source>
</evidence>
<organism evidence="11 12">
    <name type="scientific">Oleiphilus messinensis</name>
    <dbReference type="NCBI Taxonomy" id="141451"/>
    <lineage>
        <taxon>Bacteria</taxon>
        <taxon>Pseudomonadati</taxon>
        <taxon>Pseudomonadota</taxon>
        <taxon>Gammaproteobacteria</taxon>
        <taxon>Oceanospirillales</taxon>
        <taxon>Oleiphilaceae</taxon>
        <taxon>Oleiphilus</taxon>
    </lineage>
</organism>
<dbReference type="Pfam" id="PF01242">
    <property type="entry name" value="PTPS"/>
    <property type="match status" value="2"/>
</dbReference>
<comment type="cofactor">
    <cofactor evidence="1">
        <name>Zn(2+)</name>
        <dbReference type="ChEBI" id="CHEBI:29105"/>
    </cofactor>
</comment>
<dbReference type="GO" id="GO:0070497">
    <property type="term" value="F:6-carboxytetrahydropterin synthase activity"/>
    <property type="evidence" value="ECO:0007669"/>
    <property type="project" value="UniProtKB-EC"/>
</dbReference>
<dbReference type="PANTHER" id="PTHR12589">
    <property type="entry name" value="PYRUVOYL TETRAHYDROBIOPTERIN SYNTHASE"/>
    <property type="match status" value="1"/>
</dbReference>
<keyword evidence="6" id="KW-0479">Metal-binding</keyword>
<evidence type="ECO:0000313" key="11">
    <source>
        <dbReference type="EMBL" id="ARU56259.1"/>
    </source>
</evidence>
<dbReference type="UniPathway" id="UPA00391"/>
<evidence type="ECO:0000256" key="6">
    <source>
        <dbReference type="ARBA" id="ARBA00022723"/>
    </source>
</evidence>